<dbReference type="Proteomes" id="UP000887116">
    <property type="component" value="Unassembled WGS sequence"/>
</dbReference>
<sequence length="125" mass="13777">MPPDGNSSAAHGALTYSFGENTIGLIVLSTELTAEPTCICKSLQTSHEQFSHIMDNFSIARWRSDLRFRRADDRQDEGQHCANPPLTYDQPGGLLMPGPRSGQQWGQPGLTWGLHSNRKMRIPGG</sequence>
<dbReference type="AlphaFoldDB" id="A0A8X6EXM0"/>
<feature type="region of interest" description="Disordered" evidence="1">
    <location>
        <begin position="73"/>
        <end position="125"/>
    </location>
</feature>
<feature type="compositionally biased region" description="Basic residues" evidence="1">
    <location>
        <begin position="116"/>
        <end position="125"/>
    </location>
</feature>
<protein>
    <submittedName>
        <fullName evidence="2">Uncharacterized protein</fullName>
    </submittedName>
</protein>
<evidence type="ECO:0000256" key="1">
    <source>
        <dbReference type="SAM" id="MobiDB-lite"/>
    </source>
</evidence>
<reference evidence="2" key="1">
    <citation type="submission" date="2020-07" db="EMBL/GenBank/DDBJ databases">
        <title>Multicomponent nature underlies the extraordinary mechanical properties of spider dragline silk.</title>
        <authorList>
            <person name="Kono N."/>
            <person name="Nakamura H."/>
            <person name="Mori M."/>
            <person name="Yoshida Y."/>
            <person name="Ohtoshi R."/>
            <person name="Malay A.D."/>
            <person name="Moran D.A.P."/>
            <person name="Tomita M."/>
            <person name="Numata K."/>
            <person name="Arakawa K."/>
        </authorList>
    </citation>
    <scope>NUCLEOTIDE SEQUENCE</scope>
</reference>
<keyword evidence="3" id="KW-1185">Reference proteome</keyword>
<evidence type="ECO:0000313" key="2">
    <source>
        <dbReference type="EMBL" id="GFQ65243.1"/>
    </source>
</evidence>
<proteinExistence type="predicted"/>
<name>A0A8X6EXM0_TRICU</name>
<accession>A0A8X6EXM0</accession>
<organism evidence="2 3">
    <name type="scientific">Trichonephila clavata</name>
    <name type="common">Joro spider</name>
    <name type="synonym">Nephila clavata</name>
    <dbReference type="NCBI Taxonomy" id="2740835"/>
    <lineage>
        <taxon>Eukaryota</taxon>
        <taxon>Metazoa</taxon>
        <taxon>Ecdysozoa</taxon>
        <taxon>Arthropoda</taxon>
        <taxon>Chelicerata</taxon>
        <taxon>Arachnida</taxon>
        <taxon>Araneae</taxon>
        <taxon>Araneomorphae</taxon>
        <taxon>Entelegynae</taxon>
        <taxon>Araneoidea</taxon>
        <taxon>Nephilidae</taxon>
        <taxon>Trichonephila</taxon>
    </lineage>
</organism>
<comment type="caution">
    <text evidence="2">The sequence shown here is derived from an EMBL/GenBank/DDBJ whole genome shotgun (WGS) entry which is preliminary data.</text>
</comment>
<dbReference type="EMBL" id="BMAO01010159">
    <property type="protein sequence ID" value="GFQ65243.1"/>
    <property type="molecule type" value="Genomic_DNA"/>
</dbReference>
<gene>
    <name evidence="2" type="ORF">TNCT_380641</name>
</gene>
<evidence type="ECO:0000313" key="3">
    <source>
        <dbReference type="Proteomes" id="UP000887116"/>
    </source>
</evidence>